<evidence type="ECO:0000256" key="1">
    <source>
        <dbReference type="SAM" id="MobiDB-lite"/>
    </source>
</evidence>
<proteinExistence type="predicted"/>
<feature type="region of interest" description="Disordered" evidence="1">
    <location>
        <begin position="1"/>
        <end position="42"/>
    </location>
</feature>
<dbReference type="EMBL" id="JAGKHQ010000007">
    <property type="protein sequence ID" value="KAG7513022.1"/>
    <property type="molecule type" value="Genomic_DNA"/>
</dbReference>
<sequence length="90" mass="9651">MLSHDDVTTHPVTCTEPGGGRGLRTFKSSQASNNEHANDPRVDSLNLANRLLACYEPGPASCGCSAEQPRGPRLPALVRDLHSSPPRHHS</sequence>
<dbReference type="Proteomes" id="UP000693946">
    <property type="component" value="Linkage Group LG15"/>
</dbReference>
<feature type="region of interest" description="Disordered" evidence="1">
    <location>
        <begin position="64"/>
        <end position="90"/>
    </location>
</feature>
<organism evidence="2 3">
    <name type="scientific">Solea senegalensis</name>
    <name type="common">Senegalese sole</name>
    <dbReference type="NCBI Taxonomy" id="28829"/>
    <lineage>
        <taxon>Eukaryota</taxon>
        <taxon>Metazoa</taxon>
        <taxon>Chordata</taxon>
        <taxon>Craniata</taxon>
        <taxon>Vertebrata</taxon>
        <taxon>Euteleostomi</taxon>
        <taxon>Actinopterygii</taxon>
        <taxon>Neopterygii</taxon>
        <taxon>Teleostei</taxon>
        <taxon>Neoteleostei</taxon>
        <taxon>Acanthomorphata</taxon>
        <taxon>Carangaria</taxon>
        <taxon>Pleuronectiformes</taxon>
        <taxon>Pleuronectoidei</taxon>
        <taxon>Soleidae</taxon>
        <taxon>Solea</taxon>
    </lineage>
</organism>
<dbReference type="AlphaFoldDB" id="A0AAV6S769"/>
<comment type="caution">
    <text evidence="2">The sequence shown here is derived from an EMBL/GenBank/DDBJ whole genome shotgun (WGS) entry which is preliminary data.</text>
</comment>
<protein>
    <submittedName>
        <fullName evidence="2">Uncharacterized protein</fullName>
    </submittedName>
</protein>
<evidence type="ECO:0000313" key="3">
    <source>
        <dbReference type="Proteomes" id="UP000693946"/>
    </source>
</evidence>
<accession>A0AAV6S769</accession>
<keyword evidence="3" id="KW-1185">Reference proteome</keyword>
<feature type="compositionally biased region" description="Polar residues" evidence="1">
    <location>
        <begin position="26"/>
        <end position="35"/>
    </location>
</feature>
<reference evidence="2 3" key="1">
    <citation type="journal article" date="2021" name="Sci. Rep.">
        <title>Chromosome anchoring in Senegalese sole (Solea senegalensis) reveals sex-associated markers and genome rearrangements in flatfish.</title>
        <authorList>
            <person name="Guerrero-Cozar I."/>
            <person name="Gomez-Garrido J."/>
            <person name="Berbel C."/>
            <person name="Martinez-Blanch J.F."/>
            <person name="Alioto T."/>
            <person name="Claros M.G."/>
            <person name="Gagnaire P.A."/>
            <person name="Manchado M."/>
        </authorList>
    </citation>
    <scope>NUCLEOTIDE SEQUENCE [LARGE SCALE GENOMIC DNA]</scope>
    <source>
        <strain evidence="2">Sse05_10M</strain>
    </source>
</reference>
<evidence type="ECO:0000313" key="2">
    <source>
        <dbReference type="EMBL" id="KAG7513022.1"/>
    </source>
</evidence>
<gene>
    <name evidence="2" type="ORF">JOB18_045752</name>
</gene>
<name>A0AAV6S769_SOLSE</name>